<dbReference type="InterPro" id="IPR015890">
    <property type="entry name" value="Chorismate_C"/>
</dbReference>
<dbReference type="Pfam" id="PF00425">
    <property type="entry name" value="Chorismate_bind"/>
    <property type="match status" value="1"/>
</dbReference>
<dbReference type="Gene3D" id="3.60.120.10">
    <property type="entry name" value="Anthranilate synthase"/>
    <property type="match status" value="1"/>
</dbReference>
<keyword evidence="11" id="KW-1185">Reference proteome</keyword>
<evidence type="ECO:0000313" key="11">
    <source>
        <dbReference type="Proteomes" id="UP000268162"/>
    </source>
</evidence>
<name>A0A4V1J3T4_9FUNG</name>
<comment type="similarity">
    <text evidence="2">Belongs to the anthranilate synthase component I family.</text>
</comment>
<dbReference type="Proteomes" id="UP000268162">
    <property type="component" value="Unassembled WGS sequence"/>
</dbReference>
<evidence type="ECO:0000256" key="3">
    <source>
        <dbReference type="ARBA" id="ARBA00012266"/>
    </source>
</evidence>
<evidence type="ECO:0000259" key="8">
    <source>
        <dbReference type="Pfam" id="PF00425"/>
    </source>
</evidence>
<evidence type="ECO:0000256" key="5">
    <source>
        <dbReference type="ARBA" id="ARBA00022822"/>
    </source>
</evidence>
<sequence length="495" mass="54759">YTLKPTLAEVKTILAETGANVVPIYQEIPSDLLTPVSAYLKIAQGSDYSFLFETVAEKEVTGQYSFLGAQPYEVIRTGPQEARAVDPLVDVESRLSQIKYASVPGLPTFTGGAVGYISFDCIKYFEPTTAVDLKDNLGIPESVFMLVDQLVIFDHRFNLIKVVAHIRTDTDSQSSVDQLYQEAQARIQATIALLNTAEVPLPPQGPIRLGQEGTSNIGQAGYEGIVEELKKNIIQGDIFQAVPSQRVARPTDLHPFNAYRYMRTINPVPYMFYLHIKDFQVVGASPEMLVRVHDRIAYTHPIAGTRKRGATPAEDQALADDLLADTKECAEHVMLVDLGRNDVNRVCKPETVKVDSLMKIERYSHVMHIVSKVSGELRPDQTGFDAFRSIFPAGTVSGAPKVRAVQLISQYEGEKRGIYAGAVGHFGFSGDLDTCIAIRSMLFKDGVAYLQAGGGIVYDSVPLTEWEETLNKMRSSIKTIEGAELYHHQLQQQRQ</sequence>
<dbReference type="InterPro" id="IPR005256">
    <property type="entry name" value="Anth_synth_I_PabB"/>
</dbReference>
<accession>A0A4V1J3T4</accession>
<feature type="non-terminal residue" evidence="10">
    <location>
        <position position="1"/>
    </location>
</feature>
<proteinExistence type="inferred from homology"/>
<dbReference type="PANTHER" id="PTHR11236">
    <property type="entry name" value="AMINOBENZOATE/ANTHRANILATE SYNTHASE"/>
    <property type="match status" value="1"/>
</dbReference>
<dbReference type="GO" id="GO:0004049">
    <property type="term" value="F:anthranilate synthase activity"/>
    <property type="evidence" value="ECO:0007669"/>
    <property type="project" value="UniProtKB-EC"/>
</dbReference>
<keyword evidence="5" id="KW-0822">Tryptophan biosynthesis</keyword>
<dbReference type="NCBIfam" id="TIGR00564">
    <property type="entry name" value="trpE_most"/>
    <property type="match status" value="1"/>
</dbReference>
<feature type="domain" description="Chorismate-utilising enzyme C-terminal" evidence="8">
    <location>
        <begin position="220"/>
        <end position="472"/>
    </location>
</feature>
<dbReference type="SUPFAM" id="SSF56322">
    <property type="entry name" value="ADC synthase"/>
    <property type="match status" value="1"/>
</dbReference>
<evidence type="ECO:0000256" key="6">
    <source>
        <dbReference type="ARBA" id="ARBA00023141"/>
    </source>
</evidence>
<keyword evidence="6" id="KW-0057">Aromatic amino acid biosynthesis</keyword>
<evidence type="ECO:0000256" key="1">
    <source>
        <dbReference type="ARBA" id="ARBA00004873"/>
    </source>
</evidence>
<dbReference type="PRINTS" id="PR00095">
    <property type="entry name" value="ANTSNTHASEI"/>
</dbReference>
<dbReference type="STRING" id="215637.A0A4V1J3T4"/>
<dbReference type="InterPro" id="IPR019999">
    <property type="entry name" value="Anth_synth_I-like"/>
</dbReference>
<dbReference type="AlphaFoldDB" id="A0A4V1J3T4"/>
<evidence type="ECO:0000259" key="9">
    <source>
        <dbReference type="Pfam" id="PF04715"/>
    </source>
</evidence>
<protein>
    <recommendedName>
        <fullName evidence="3">anthranilate synthase</fullName>
        <ecNumber evidence="3">4.1.3.27</ecNumber>
    </recommendedName>
</protein>
<feature type="domain" description="Anthranilate synthase component I N-terminal" evidence="9">
    <location>
        <begin position="31"/>
        <end position="158"/>
    </location>
</feature>
<gene>
    <name evidence="10" type="ORF">BJ085DRAFT_41453</name>
</gene>
<keyword evidence="4" id="KW-0028">Amino-acid biosynthesis</keyword>
<evidence type="ECO:0000256" key="2">
    <source>
        <dbReference type="ARBA" id="ARBA00009562"/>
    </source>
</evidence>
<dbReference type="PANTHER" id="PTHR11236:SF9">
    <property type="entry name" value="ANTHRANILATE SYNTHASE COMPONENT 1"/>
    <property type="match status" value="1"/>
</dbReference>
<dbReference type="Pfam" id="PF04715">
    <property type="entry name" value="Anth_synt_I_N"/>
    <property type="match status" value="1"/>
</dbReference>
<keyword evidence="7" id="KW-0456">Lyase</keyword>
<evidence type="ECO:0000256" key="7">
    <source>
        <dbReference type="ARBA" id="ARBA00023239"/>
    </source>
</evidence>
<reference evidence="11" key="1">
    <citation type="journal article" date="2018" name="Nat. Microbiol.">
        <title>Leveraging single-cell genomics to expand the fungal tree of life.</title>
        <authorList>
            <person name="Ahrendt S.R."/>
            <person name="Quandt C.A."/>
            <person name="Ciobanu D."/>
            <person name="Clum A."/>
            <person name="Salamov A."/>
            <person name="Andreopoulos B."/>
            <person name="Cheng J.F."/>
            <person name="Woyke T."/>
            <person name="Pelin A."/>
            <person name="Henrissat B."/>
            <person name="Reynolds N.K."/>
            <person name="Benny G.L."/>
            <person name="Smith M.E."/>
            <person name="James T.Y."/>
            <person name="Grigoriev I.V."/>
        </authorList>
    </citation>
    <scope>NUCLEOTIDE SEQUENCE [LARGE SCALE GENOMIC DNA]</scope>
    <source>
        <strain evidence="11">RSA 468</strain>
    </source>
</reference>
<dbReference type="InterPro" id="IPR006805">
    <property type="entry name" value="Anth_synth_I_N"/>
</dbReference>
<organism evidence="10 11">
    <name type="scientific">Dimargaris cristalligena</name>
    <dbReference type="NCBI Taxonomy" id="215637"/>
    <lineage>
        <taxon>Eukaryota</taxon>
        <taxon>Fungi</taxon>
        <taxon>Fungi incertae sedis</taxon>
        <taxon>Zoopagomycota</taxon>
        <taxon>Kickxellomycotina</taxon>
        <taxon>Dimargaritomycetes</taxon>
        <taxon>Dimargaritales</taxon>
        <taxon>Dimargaritaceae</taxon>
        <taxon>Dimargaris</taxon>
    </lineage>
</organism>
<dbReference type="UniPathway" id="UPA00035">
    <property type="reaction ID" value="UER00040"/>
</dbReference>
<comment type="pathway">
    <text evidence="1">Amino-acid biosynthesis; L-tryptophan biosynthesis; L-tryptophan from chorismate: step 1/5.</text>
</comment>
<evidence type="ECO:0000256" key="4">
    <source>
        <dbReference type="ARBA" id="ARBA00022605"/>
    </source>
</evidence>
<dbReference type="EMBL" id="ML004271">
    <property type="protein sequence ID" value="RKP33169.1"/>
    <property type="molecule type" value="Genomic_DNA"/>
</dbReference>
<dbReference type="InterPro" id="IPR005801">
    <property type="entry name" value="ADC_synthase"/>
</dbReference>
<dbReference type="GO" id="GO:0000162">
    <property type="term" value="P:L-tryptophan biosynthetic process"/>
    <property type="evidence" value="ECO:0007669"/>
    <property type="project" value="UniProtKB-UniPathway"/>
</dbReference>
<dbReference type="EC" id="4.1.3.27" evidence="3"/>
<evidence type="ECO:0000313" key="10">
    <source>
        <dbReference type="EMBL" id="RKP33169.1"/>
    </source>
</evidence>